<name>A0A250VVT3_STROL</name>
<evidence type="ECO:0000313" key="2">
    <source>
        <dbReference type="EMBL" id="GAX58234.1"/>
    </source>
</evidence>
<dbReference type="STRING" id="1963.AQJ27_46900"/>
<keyword evidence="1" id="KW-0812">Transmembrane</keyword>
<keyword evidence="1" id="KW-1133">Transmembrane helix</keyword>
<keyword evidence="1" id="KW-0472">Membrane</keyword>
<evidence type="ECO:0000313" key="3">
    <source>
        <dbReference type="Proteomes" id="UP000217446"/>
    </source>
</evidence>
<feature type="transmembrane region" description="Helical" evidence="1">
    <location>
        <begin position="46"/>
        <end position="67"/>
    </location>
</feature>
<accession>A0A250VVT3</accession>
<feature type="transmembrane region" description="Helical" evidence="1">
    <location>
        <begin position="73"/>
        <end position="90"/>
    </location>
</feature>
<dbReference type="PANTHER" id="PTHR37314">
    <property type="entry name" value="SLR0142 PROTEIN"/>
    <property type="match status" value="1"/>
</dbReference>
<dbReference type="Proteomes" id="UP000217446">
    <property type="component" value="Unassembled WGS sequence"/>
</dbReference>
<feature type="transmembrane region" description="Helical" evidence="1">
    <location>
        <begin position="211"/>
        <end position="228"/>
    </location>
</feature>
<keyword evidence="3" id="KW-1185">Reference proteome</keyword>
<comment type="caution">
    <text evidence="2">The sequence shown here is derived from an EMBL/GenBank/DDBJ whole genome shotgun (WGS) entry which is preliminary data.</text>
</comment>
<feature type="transmembrane region" description="Helical" evidence="1">
    <location>
        <begin position="186"/>
        <end position="205"/>
    </location>
</feature>
<dbReference type="PANTHER" id="PTHR37314:SF4">
    <property type="entry name" value="UPF0700 TRANSMEMBRANE PROTEIN YOAK"/>
    <property type="match status" value="1"/>
</dbReference>
<dbReference type="InterPro" id="IPR010699">
    <property type="entry name" value="DUF1275"/>
</dbReference>
<dbReference type="Pfam" id="PF06912">
    <property type="entry name" value="DUF1275"/>
    <property type="match status" value="1"/>
</dbReference>
<proteinExistence type="predicted"/>
<reference evidence="3" key="1">
    <citation type="submission" date="2017-05" db="EMBL/GenBank/DDBJ databases">
        <title>Streptomyces olivochromogenes NBRC 3561 whole genome shotgun sequence.</title>
        <authorList>
            <person name="Dohra H."/>
            <person name="Kodani S."/>
        </authorList>
    </citation>
    <scope>NUCLEOTIDE SEQUENCE [LARGE SCALE GENOMIC DNA]</scope>
    <source>
        <strain evidence="3">NBRC 3561</strain>
    </source>
</reference>
<feature type="transmembrane region" description="Helical" evidence="1">
    <location>
        <begin position="102"/>
        <end position="121"/>
    </location>
</feature>
<protein>
    <submittedName>
        <fullName evidence="2">DUF1275 family protein</fullName>
    </submittedName>
</protein>
<evidence type="ECO:0000256" key="1">
    <source>
        <dbReference type="SAM" id="Phobius"/>
    </source>
</evidence>
<dbReference type="AlphaFoldDB" id="A0A250VVT3"/>
<organism evidence="2 3">
    <name type="scientific">Streptomyces olivochromogenes</name>
    <dbReference type="NCBI Taxonomy" id="1963"/>
    <lineage>
        <taxon>Bacteria</taxon>
        <taxon>Bacillati</taxon>
        <taxon>Actinomycetota</taxon>
        <taxon>Actinomycetes</taxon>
        <taxon>Kitasatosporales</taxon>
        <taxon>Streptomycetaceae</taxon>
        <taxon>Streptomyces</taxon>
    </lineage>
</organism>
<sequence>MPNAAAPQSAELTHPIPTSHTVRLGVLLTLVGGGLDAYTFIGRNGVFANAQSGNIVLMGVAAAQGYWRQALNHLPSIIAFVVGIIVVESLRRPKAVALVRRPVRAALGLEIAVLAVVGFIPRTAPDILVTVMIAFTASVQVSTFRTLVDTKYITTMTTGNLRSAARNAYLALIDHDTAAARRARQFGVIVLAFALGALGGARLTATEGPHAVWVGAALLLAGLVLFVHDEHTAAGKRSPCR</sequence>
<gene>
    <name evidence="2" type="ORF">SO3561_09805</name>
</gene>
<dbReference type="EMBL" id="BDQI01000048">
    <property type="protein sequence ID" value="GAX58234.1"/>
    <property type="molecule type" value="Genomic_DNA"/>
</dbReference>
<feature type="transmembrane region" description="Helical" evidence="1">
    <location>
        <begin position="127"/>
        <end position="148"/>
    </location>
</feature>